<proteinExistence type="predicted"/>
<dbReference type="EMBL" id="JAUTWS010000034">
    <property type="protein sequence ID" value="MDO9711798.1"/>
    <property type="molecule type" value="Genomic_DNA"/>
</dbReference>
<organism evidence="2 3">
    <name type="scientific">Paracraurococcus lichenis</name>
    <dbReference type="NCBI Taxonomy" id="3064888"/>
    <lineage>
        <taxon>Bacteria</taxon>
        <taxon>Pseudomonadati</taxon>
        <taxon>Pseudomonadota</taxon>
        <taxon>Alphaproteobacteria</taxon>
        <taxon>Acetobacterales</taxon>
        <taxon>Roseomonadaceae</taxon>
        <taxon>Paracraurococcus</taxon>
    </lineage>
</organism>
<protein>
    <submittedName>
        <fullName evidence="2">Flagellar biosynthesis regulator FlaF</fullName>
    </submittedName>
</protein>
<dbReference type="InterPro" id="IPR010845">
    <property type="entry name" value="FlaF"/>
</dbReference>
<sequence>MEPADPSAFPSRPRGAGAAYGSVIRETETPRDIEYRVLARTTALLEAATAEGAGPAALPTAVHDNRMLWTAFATDLAHAENAWDDAGKARLISLAAWVMAESDRVLRGTKAPQALIDINRTIMQGLKPVTQMQPEGKT</sequence>
<keyword evidence="3" id="KW-1185">Reference proteome</keyword>
<comment type="caution">
    <text evidence="2">The sequence shown here is derived from an EMBL/GenBank/DDBJ whole genome shotgun (WGS) entry which is preliminary data.</text>
</comment>
<evidence type="ECO:0000313" key="3">
    <source>
        <dbReference type="Proteomes" id="UP001243009"/>
    </source>
</evidence>
<reference evidence="2 3" key="1">
    <citation type="submission" date="2023-08" db="EMBL/GenBank/DDBJ databases">
        <title>The draft genome sequence of Paracraurococcus sp. LOR1-02.</title>
        <authorList>
            <person name="Kingkaew E."/>
            <person name="Tanasupawat S."/>
        </authorList>
    </citation>
    <scope>NUCLEOTIDE SEQUENCE [LARGE SCALE GENOMIC DNA]</scope>
    <source>
        <strain evidence="2 3">LOR1-02</strain>
    </source>
</reference>
<keyword evidence="2" id="KW-0282">Flagellum</keyword>
<dbReference type="RefSeq" id="WP_305106651.1">
    <property type="nucleotide sequence ID" value="NZ_JAUTWS010000034.1"/>
</dbReference>
<keyword evidence="2" id="KW-0969">Cilium</keyword>
<dbReference type="NCBIfam" id="NF009435">
    <property type="entry name" value="PRK12794.1"/>
    <property type="match status" value="1"/>
</dbReference>
<dbReference type="Pfam" id="PF07309">
    <property type="entry name" value="FlaF"/>
    <property type="match status" value="1"/>
</dbReference>
<accession>A0ABT9E6L5</accession>
<name>A0ABT9E6L5_9PROT</name>
<evidence type="ECO:0000313" key="2">
    <source>
        <dbReference type="EMBL" id="MDO9711798.1"/>
    </source>
</evidence>
<dbReference type="Proteomes" id="UP001243009">
    <property type="component" value="Unassembled WGS sequence"/>
</dbReference>
<gene>
    <name evidence="2" type="primary">flaF</name>
    <name evidence="2" type="ORF">Q7A36_25850</name>
</gene>
<feature type="region of interest" description="Disordered" evidence="1">
    <location>
        <begin position="1"/>
        <end position="20"/>
    </location>
</feature>
<keyword evidence="2" id="KW-0966">Cell projection</keyword>
<evidence type="ECO:0000256" key="1">
    <source>
        <dbReference type="SAM" id="MobiDB-lite"/>
    </source>
</evidence>